<dbReference type="PANTHER" id="PTHR10259">
    <property type="entry name" value="THIOPURINE S-METHYLTRANSFERASE"/>
    <property type="match status" value="1"/>
</dbReference>
<keyword evidence="3" id="KW-0949">S-adenosyl-L-methionine</keyword>
<protein>
    <recommendedName>
        <fullName evidence="6">Thiopurine S-methyltransferase</fullName>
    </recommendedName>
</protein>
<gene>
    <name evidence="4" type="ORF">RRG08_065144</name>
</gene>
<sequence length="170" mass="19367">MDQCSSTDLDVVYWDDAYDTGKTRWHRQQVHSVLMKHFAKLNPDDKAKNVLVTMCGMTVDMNWLADKGLQVVGVDIALQALTKYMSNSGQNWTEQPAPKFGDTAKVFTASHSQDSLVMSRMVLLECPRSCDSHALVSYFMRSVQKFQSGFELRHQWMSMGPHVFSLCLHE</sequence>
<accession>A0AAE0Z3C2</accession>
<keyword evidence="2" id="KW-0808">Transferase</keyword>
<evidence type="ECO:0000313" key="4">
    <source>
        <dbReference type="EMBL" id="KAK3761930.1"/>
    </source>
</evidence>
<dbReference type="GO" id="GO:0008119">
    <property type="term" value="F:thiopurine S-methyltransferase activity"/>
    <property type="evidence" value="ECO:0007669"/>
    <property type="project" value="TreeGrafter"/>
</dbReference>
<evidence type="ECO:0000256" key="3">
    <source>
        <dbReference type="ARBA" id="ARBA00022691"/>
    </source>
</evidence>
<dbReference type="Pfam" id="PF05724">
    <property type="entry name" value="TPMT"/>
    <property type="match status" value="1"/>
</dbReference>
<dbReference type="PROSITE" id="PS51585">
    <property type="entry name" value="SAM_MT_TPMT"/>
    <property type="match status" value="1"/>
</dbReference>
<evidence type="ECO:0008006" key="6">
    <source>
        <dbReference type="Google" id="ProtNLM"/>
    </source>
</evidence>
<dbReference type="InterPro" id="IPR029063">
    <property type="entry name" value="SAM-dependent_MTases_sf"/>
</dbReference>
<evidence type="ECO:0000313" key="5">
    <source>
        <dbReference type="Proteomes" id="UP001283361"/>
    </source>
</evidence>
<dbReference type="EMBL" id="JAWDGP010004802">
    <property type="protein sequence ID" value="KAK3761930.1"/>
    <property type="molecule type" value="Genomic_DNA"/>
</dbReference>
<evidence type="ECO:0000256" key="1">
    <source>
        <dbReference type="ARBA" id="ARBA00022603"/>
    </source>
</evidence>
<dbReference type="Gene3D" id="3.40.50.150">
    <property type="entry name" value="Vaccinia Virus protein VP39"/>
    <property type="match status" value="1"/>
</dbReference>
<reference evidence="4" key="1">
    <citation type="journal article" date="2023" name="G3 (Bethesda)">
        <title>A reference genome for the long-term kleptoplast-retaining sea slug Elysia crispata morphotype clarki.</title>
        <authorList>
            <person name="Eastman K.E."/>
            <person name="Pendleton A.L."/>
            <person name="Shaikh M.A."/>
            <person name="Suttiyut T."/>
            <person name="Ogas R."/>
            <person name="Tomko P."/>
            <person name="Gavelis G."/>
            <person name="Widhalm J.R."/>
            <person name="Wisecaver J.H."/>
        </authorList>
    </citation>
    <scope>NUCLEOTIDE SEQUENCE</scope>
    <source>
        <strain evidence="4">ECLA1</strain>
    </source>
</reference>
<dbReference type="SUPFAM" id="SSF53335">
    <property type="entry name" value="S-adenosyl-L-methionine-dependent methyltransferases"/>
    <property type="match status" value="1"/>
</dbReference>
<name>A0AAE0Z3C2_9GAST</name>
<proteinExistence type="predicted"/>
<comment type="caution">
    <text evidence="4">The sequence shown here is derived from an EMBL/GenBank/DDBJ whole genome shotgun (WGS) entry which is preliminary data.</text>
</comment>
<keyword evidence="5" id="KW-1185">Reference proteome</keyword>
<dbReference type="PANTHER" id="PTHR10259:SF11">
    <property type="entry name" value="THIOPURINE S-METHYLTRANSFERASE"/>
    <property type="match status" value="1"/>
</dbReference>
<dbReference type="Proteomes" id="UP001283361">
    <property type="component" value="Unassembled WGS sequence"/>
</dbReference>
<dbReference type="AlphaFoldDB" id="A0AAE0Z3C2"/>
<dbReference type="GO" id="GO:0032259">
    <property type="term" value="P:methylation"/>
    <property type="evidence" value="ECO:0007669"/>
    <property type="project" value="UniProtKB-KW"/>
</dbReference>
<evidence type="ECO:0000256" key="2">
    <source>
        <dbReference type="ARBA" id="ARBA00022679"/>
    </source>
</evidence>
<dbReference type="InterPro" id="IPR008854">
    <property type="entry name" value="TPMT"/>
</dbReference>
<keyword evidence="1" id="KW-0489">Methyltransferase</keyword>
<organism evidence="4 5">
    <name type="scientific">Elysia crispata</name>
    <name type="common">lettuce slug</name>
    <dbReference type="NCBI Taxonomy" id="231223"/>
    <lineage>
        <taxon>Eukaryota</taxon>
        <taxon>Metazoa</taxon>
        <taxon>Spiralia</taxon>
        <taxon>Lophotrochozoa</taxon>
        <taxon>Mollusca</taxon>
        <taxon>Gastropoda</taxon>
        <taxon>Heterobranchia</taxon>
        <taxon>Euthyneura</taxon>
        <taxon>Panpulmonata</taxon>
        <taxon>Sacoglossa</taxon>
        <taxon>Placobranchoidea</taxon>
        <taxon>Plakobranchidae</taxon>
        <taxon>Elysia</taxon>
    </lineage>
</organism>